<keyword evidence="2" id="KW-1185">Reference proteome</keyword>
<sequence length="228" mass="24656">MTPELRRIGAGRSPVVVVDDFSERLPAIVDLAAAMAPFPRIVGNYYPGLRRIIDERDEAAFAYVSETLRTAAPFIGGAFEADAFDLIEASFSMITAPPATLSPAQRAPHFDSTDPDYIAVLHYLSDTPGTGTAFYRQRSTGIEVVDEANISSFVATAKRDAAGRPAAYINGTDAHFEQIGAVEGVPDRLVIYRGNLLHSGIIPPDMSMSDDPRTGRLTANLFVKGRRP</sequence>
<dbReference type="InterPro" id="IPR045617">
    <property type="entry name" value="DUF6445"/>
</dbReference>
<evidence type="ECO:0000313" key="2">
    <source>
        <dbReference type="Proteomes" id="UP001419910"/>
    </source>
</evidence>
<gene>
    <name evidence="1" type="ORF">ABC974_20865</name>
</gene>
<dbReference type="Proteomes" id="UP001419910">
    <property type="component" value="Unassembled WGS sequence"/>
</dbReference>
<comment type="caution">
    <text evidence="1">The sequence shown here is derived from an EMBL/GenBank/DDBJ whole genome shotgun (WGS) entry which is preliminary data.</text>
</comment>
<proteinExistence type="predicted"/>
<dbReference type="EMBL" id="JBDIME010000023">
    <property type="protein sequence ID" value="MEN2792094.1"/>
    <property type="molecule type" value="Genomic_DNA"/>
</dbReference>
<dbReference type="RefSeq" id="WP_343890162.1">
    <property type="nucleotide sequence ID" value="NZ_BAAAEH010000029.1"/>
</dbReference>
<protein>
    <submittedName>
        <fullName evidence="1">DUF6445 family protein</fullName>
    </submittedName>
</protein>
<name>A0ABU9Y8G9_9SPHN</name>
<reference evidence="1 2" key="1">
    <citation type="submission" date="2024-05" db="EMBL/GenBank/DDBJ databases">
        <authorList>
            <person name="Liu Q."/>
            <person name="Xin Y.-H."/>
        </authorList>
    </citation>
    <scope>NUCLEOTIDE SEQUENCE [LARGE SCALE GENOMIC DNA]</scope>
    <source>
        <strain evidence="1 2">CGMCC 1.10181</strain>
    </source>
</reference>
<evidence type="ECO:0000313" key="1">
    <source>
        <dbReference type="EMBL" id="MEN2792094.1"/>
    </source>
</evidence>
<dbReference type="Pfam" id="PF20043">
    <property type="entry name" value="DUF6445"/>
    <property type="match status" value="1"/>
</dbReference>
<accession>A0ABU9Y8G9</accession>
<organism evidence="1 2">
    <name type="scientific">Sphingomonas oligophenolica</name>
    <dbReference type="NCBI Taxonomy" id="301154"/>
    <lineage>
        <taxon>Bacteria</taxon>
        <taxon>Pseudomonadati</taxon>
        <taxon>Pseudomonadota</taxon>
        <taxon>Alphaproteobacteria</taxon>
        <taxon>Sphingomonadales</taxon>
        <taxon>Sphingomonadaceae</taxon>
        <taxon>Sphingomonas</taxon>
    </lineage>
</organism>